<comment type="caution">
    <text evidence="3">The sequence shown here is derived from an EMBL/GenBank/DDBJ whole genome shotgun (WGS) entry which is preliminary data.</text>
</comment>
<dbReference type="Pfam" id="PF01051">
    <property type="entry name" value="Rep3_N"/>
    <property type="match status" value="1"/>
</dbReference>
<reference evidence="3 4" key="1">
    <citation type="submission" date="2018-05" db="EMBL/GenBank/DDBJ databases">
        <title>Genomic Encyclopedia of Archaeal and Bacterial Type Strains, Phase II (KMG-II): from individual species to whole genera.</title>
        <authorList>
            <person name="Goeker M."/>
        </authorList>
    </citation>
    <scope>NUCLEOTIDE SEQUENCE [LARGE SCALE GENOMIC DNA]</scope>
    <source>
        <strain evidence="3 4">DSM 22214</strain>
    </source>
</reference>
<keyword evidence="4" id="KW-1185">Reference proteome</keyword>
<gene>
    <name evidence="3" type="ORF">LV89_03664</name>
</gene>
<dbReference type="InterPro" id="IPR000525">
    <property type="entry name" value="Initiator_Rep_WH1"/>
</dbReference>
<sequence>MEELIHIESTEETYQEHPFIPNRKLNYLPNQIIISSTKFTRVEQKLFEMFVNQINYAMIKANHSLIVRIPIVEVKKFVRASQILEVTHSMASKVMTLFDMNNPQHRFAHIPIFTLVAYNQDNSGFLEFRTNSLFTPYLASLGSEYTKYDYKTIMGFKSIYSSLLYKLVRMQLGQRKTNFTYSVIGLKAFLQVDKKYDDLKDLKRNVLAPAIKELAEMPIPIEIEITNTGGKIRNVTHFDFKITTTLDISRKEKEDFKFAVAQNPEAVFAQIEHIIRSEYTFSKAQQQQIIDTQELLNIFINLHLEIISGIHPQIRNKTKWMLACLGLINTKINAVSKD</sequence>
<evidence type="ECO:0000259" key="2">
    <source>
        <dbReference type="Pfam" id="PF01051"/>
    </source>
</evidence>
<proteinExistence type="inferred from homology"/>
<dbReference type="Pfam" id="PF21205">
    <property type="entry name" value="Rep3_C"/>
    <property type="match status" value="1"/>
</dbReference>
<dbReference type="RefSeq" id="WP_109744346.1">
    <property type="nucleotide sequence ID" value="NZ_QGGO01000023.1"/>
</dbReference>
<protein>
    <submittedName>
        <fullName evidence="3">Replication initiator protein</fullName>
    </submittedName>
</protein>
<name>A0A316DW09_9BACT</name>
<comment type="similarity">
    <text evidence="1">Belongs to the initiator RepB protein family.</text>
</comment>
<dbReference type="OrthoDB" id="939999at2"/>
<organism evidence="3 4">
    <name type="scientific">Arcicella aurantiaca</name>
    <dbReference type="NCBI Taxonomy" id="591202"/>
    <lineage>
        <taxon>Bacteria</taxon>
        <taxon>Pseudomonadati</taxon>
        <taxon>Bacteroidota</taxon>
        <taxon>Cytophagia</taxon>
        <taxon>Cytophagales</taxon>
        <taxon>Flectobacillaceae</taxon>
        <taxon>Arcicella</taxon>
    </lineage>
</organism>
<evidence type="ECO:0000313" key="3">
    <source>
        <dbReference type="EMBL" id="PWK21638.1"/>
    </source>
</evidence>
<dbReference type="EMBL" id="QGGO01000023">
    <property type="protein sequence ID" value="PWK21638.1"/>
    <property type="molecule type" value="Genomic_DNA"/>
</dbReference>
<dbReference type="AlphaFoldDB" id="A0A316DW09"/>
<dbReference type="InterPro" id="IPR036390">
    <property type="entry name" value="WH_DNA-bd_sf"/>
</dbReference>
<dbReference type="InterPro" id="IPR036388">
    <property type="entry name" value="WH-like_DNA-bd_sf"/>
</dbReference>
<dbReference type="SUPFAM" id="SSF46785">
    <property type="entry name" value="Winged helix' DNA-binding domain"/>
    <property type="match status" value="2"/>
</dbReference>
<evidence type="ECO:0000256" key="1">
    <source>
        <dbReference type="ARBA" id="ARBA00038283"/>
    </source>
</evidence>
<dbReference type="Gene3D" id="1.10.10.10">
    <property type="entry name" value="Winged helix-like DNA-binding domain superfamily/Winged helix DNA-binding domain"/>
    <property type="match status" value="2"/>
</dbReference>
<dbReference type="Proteomes" id="UP000245489">
    <property type="component" value="Unassembled WGS sequence"/>
</dbReference>
<accession>A0A316DW09</accession>
<dbReference type="GO" id="GO:0006270">
    <property type="term" value="P:DNA replication initiation"/>
    <property type="evidence" value="ECO:0007669"/>
    <property type="project" value="InterPro"/>
</dbReference>
<dbReference type="GO" id="GO:0003887">
    <property type="term" value="F:DNA-directed DNA polymerase activity"/>
    <property type="evidence" value="ECO:0007669"/>
    <property type="project" value="InterPro"/>
</dbReference>
<feature type="domain" description="Initiator Rep protein WH1" evidence="2">
    <location>
        <begin position="30"/>
        <end position="168"/>
    </location>
</feature>
<evidence type="ECO:0000313" key="4">
    <source>
        <dbReference type="Proteomes" id="UP000245489"/>
    </source>
</evidence>